<name>A0A3A5HGD1_9ACTN</name>
<dbReference type="RefSeq" id="WP_147384923.1">
    <property type="nucleotide sequence ID" value="NZ_QYRP01000002.1"/>
</dbReference>
<dbReference type="EMBL" id="QYRP01000002">
    <property type="protein sequence ID" value="RJS47114.1"/>
    <property type="molecule type" value="Genomic_DNA"/>
</dbReference>
<proteinExistence type="predicted"/>
<keyword evidence="2" id="KW-1185">Reference proteome</keyword>
<organism evidence="1 2">
    <name type="scientific">Nocardioides cavernaquae</name>
    <dbReference type="NCBI Taxonomy" id="2321396"/>
    <lineage>
        <taxon>Bacteria</taxon>
        <taxon>Bacillati</taxon>
        <taxon>Actinomycetota</taxon>
        <taxon>Actinomycetes</taxon>
        <taxon>Propionibacteriales</taxon>
        <taxon>Nocardioidaceae</taxon>
        <taxon>Nocardioides</taxon>
    </lineage>
</organism>
<protein>
    <submittedName>
        <fullName evidence="1">Uncharacterized protein</fullName>
    </submittedName>
</protein>
<dbReference type="OrthoDB" id="3786019at2"/>
<comment type="caution">
    <text evidence="1">The sequence shown here is derived from an EMBL/GenBank/DDBJ whole genome shotgun (WGS) entry which is preliminary data.</text>
</comment>
<evidence type="ECO:0000313" key="2">
    <source>
        <dbReference type="Proteomes" id="UP000276542"/>
    </source>
</evidence>
<dbReference type="AlphaFoldDB" id="A0A3A5HGD1"/>
<accession>A0A3A5HGD1</accession>
<gene>
    <name evidence="1" type="ORF">D4739_13380</name>
</gene>
<dbReference type="Proteomes" id="UP000276542">
    <property type="component" value="Unassembled WGS sequence"/>
</dbReference>
<reference evidence="2" key="1">
    <citation type="submission" date="2018-09" db="EMBL/GenBank/DDBJ databases">
        <authorList>
            <person name="Zhu H."/>
        </authorList>
    </citation>
    <scope>NUCLEOTIDE SEQUENCE [LARGE SCALE GENOMIC DNA]</scope>
    <source>
        <strain evidence="2">K1W22B-1</strain>
    </source>
</reference>
<evidence type="ECO:0000313" key="1">
    <source>
        <dbReference type="EMBL" id="RJS47114.1"/>
    </source>
</evidence>
<sequence>MGVRRSGVLWRVALVLACLLILPLLSSPASGTVAGSLTASRSRGLPGESLTFRGTLPTRVVRPVQLQRQLGSTWYAVVSGKTASTGALTLATRLHAMPTNYYRVFAKAVTINGRRYGALATPTRSVVADQQDTVLTLPARATQGAQASAVVKTWPVRTGRPVALQSRNPDGSWTDVGGPLATDSTGAATIAFTVPAPGTTTYRARSLGWNGVGWYPSFPVVLEVAP</sequence>